<gene>
    <name evidence="2" type="ORF">BT63DRAFT_196273</name>
</gene>
<protein>
    <submittedName>
        <fullName evidence="2">Uncharacterized protein</fullName>
    </submittedName>
</protein>
<feature type="region of interest" description="Disordered" evidence="1">
    <location>
        <begin position="129"/>
        <end position="165"/>
    </location>
</feature>
<feature type="compositionally biased region" description="Polar residues" evidence="1">
    <location>
        <begin position="69"/>
        <end position="80"/>
    </location>
</feature>
<dbReference type="EMBL" id="MU004232">
    <property type="protein sequence ID" value="KAF2672464.1"/>
    <property type="molecule type" value="Genomic_DNA"/>
</dbReference>
<evidence type="ECO:0000256" key="1">
    <source>
        <dbReference type="SAM" id="MobiDB-lite"/>
    </source>
</evidence>
<feature type="region of interest" description="Disordered" evidence="1">
    <location>
        <begin position="69"/>
        <end position="116"/>
    </location>
</feature>
<evidence type="ECO:0000313" key="3">
    <source>
        <dbReference type="Proteomes" id="UP000799302"/>
    </source>
</evidence>
<dbReference type="Proteomes" id="UP000799302">
    <property type="component" value="Unassembled WGS sequence"/>
</dbReference>
<feature type="compositionally biased region" description="Low complexity" evidence="1">
    <location>
        <begin position="185"/>
        <end position="203"/>
    </location>
</feature>
<feature type="compositionally biased region" description="Polar residues" evidence="1">
    <location>
        <begin position="97"/>
        <end position="113"/>
    </location>
</feature>
<proteinExistence type="predicted"/>
<dbReference type="AlphaFoldDB" id="A0A6A6UNI9"/>
<name>A0A6A6UNI9_9PEZI</name>
<feature type="region of interest" description="Disordered" evidence="1">
    <location>
        <begin position="185"/>
        <end position="207"/>
    </location>
</feature>
<keyword evidence="3" id="KW-1185">Reference proteome</keyword>
<feature type="compositionally biased region" description="Polar residues" evidence="1">
    <location>
        <begin position="231"/>
        <end position="249"/>
    </location>
</feature>
<feature type="region of interest" description="Disordered" evidence="1">
    <location>
        <begin position="222"/>
        <end position="312"/>
    </location>
</feature>
<sequence length="312" mass="34757">MALIAMARCWKCQLFDRATLIIIFLFLVPVHHFSLSRPSLPQPITTLLWQHQRLLSSLIFSNKTPTPVSLATPATTTMAPNHQPPTTPVRTSHRSRSSSPAPNRQETTGSFSQRMPLADITALTAPFQVYEDPDCRQPNRTSRHRRQASGKENTPPEQSSKKRDITILNVGKPLANPFYDGTSSFSSTVSAGSTPTHSSSSRNASRHRTSLFKRYVSINSETTYEGDSDSETITSQDAAEDSSSTNANRSMPEPKKSGVDDDDDNEHVKDKYRKVAMDRKAAVGYIKGQTEIRRRRRNAERGAGVGEPWKEE</sequence>
<reference evidence="2" key="1">
    <citation type="journal article" date="2020" name="Stud. Mycol.">
        <title>101 Dothideomycetes genomes: a test case for predicting lifestyles and emergence of pathogens.</title>
        <authorList>
            <person name="Haridas S."/>
            <person name="Albert R."/>
            <person name="Binder M."/>
            <person name="Bloem J."/>
            <person name="Labutti K."/>
            <person name="Salamov A."/>
            <person name="Andreopoulos B."/>
            <person name="Baker S."/>
            <person name="Barry K."/>
            <person name="Bills G."/>
            <person name="Bluhm B."/>
            <person name="Cannon C."/>
            <person name="Castanera R."/>
            <person name="Culley D."/>
            <person name="Daum C."/>
            <person name="Ezra D."/>
            <person name="Gonzalez J."/>
            <person name="Henrissat B."/>
            <person name="Kuo A."/>
            <person name="Liang C."/>
            <person name="Lipzen A."/>
            <person name="Lutzoni F."/>
            <person name="Magnuson J."/>
            <person name="Mondo S."/>
            <person name="Nolan M."/>
            <person name="Ohm R."/>
            <person name="Pangilinan J."/>
            <person name="Park H.-J."/>
            <person name="Ramirez L."/>
            <person name="Alfaro M."/>
            <person name="Sun H."/>
            <person name="Tritt A."/>
            <person name="Yoshinaga Y."/>
            <person name="Zwiers L.-H."/>
            <person name="Turgeon B."/>
            <person name="Goodwin S."/>
            <person name="Spatafora J."/>
            <person name="Crous P."/>
            <person name="Grigoriev I."/>
        </authorList>
    </citation>
    <scope>NUCLEOTIDE SEQUENCE</scope>
    <source>
        <strain evidence="2">CBS 115976</strain>
    </source>
</reference>
<organism evidence="2 3">
    <name type="scientific">Microthyrium microscopicum</name>
    <dbReference type="NCBI Taxonomy" id="703497"/>
    <lineage>
        <taxon>Eukaryota</taxon>
        <taxon>Fungi</taxon>
        <taxon>Dikarya</taxon>
        <taxon>Ascomycota</taxon>
        <taxon>Pezizomycotina</taxon>
        <taxon>Dothideomycetes</taxon>
        <taxon>Dothideomycetes incertae sedis</taxon>
        <taxon>Microthyriales</taxon>
        <taxon>Microthyriaceae</taxon>
        <taxon>Microthyrium</taxon>
    </lineage>
</organism>
<feature type="compositionally biased region" description="Basic and acidic residues" evidence="1">
    <location>
        <begin position="266"/>
        <end position="281"/>
    </location>
</feature>
<accession>A0A6A6UNI9</accession>
<evidence type="ECO:0000313" key="2">
    <source>
        <dbReference type="EMBL" id="KAF2672464.1"/>
    </source>
</evidence>